<gene>
    <name evidence="4" type="ORF">CONLIGDRAFT_642190</name>
</gene>
<dbReference type="InterPro" id="IPR008922">
    <property type="entry name" value="Di-copper_centre_dom_sf"/>
</dbReference>
<dbReference type="InterPro" id="IPR013788">
    <property type="entry name" value="Hemocyanin/hexamerin"/>
</dbReference>
<sequence length="1017" mass="108059">MTHISVPSNRAGWVCTLFAALHLQLALWTSHAVADPDHVADTANWLQLPVSSIDGFFPTPWACGDTAPNPQNILQFHRNWHCTNPDRGTADWGRRFFGFHRQFLQGYDRYLASIGETYVQTWLAGQGAQIPVQHGTRPKNAPCSTCLDLDKSFKVPAVGGTLDTFTSVADIGAAIVGWHNSNHGRIATSSCSGSCGSDSTLLCGDMNCPRTSPRDPIFYRYHHIFDDVQNAWYTLQPVDIAIVLDRSGSMTSPSTANGPLSKLDAAKAAAGLFADLLEDGSSHKLGMVSFSTTASNPPDMPLTDASGAPAALSAALAGVHAGGLTSIGDGLEKATTLINGGAEKRKAILLMTDGIENTAPMIADAIPGLGDTHVCSVGFGAPWDLDGAKLQALSESQGGIYSSTVNDLELKKFFVFCFANIFDTFVGEDPFHTLPAHDLSSAPLVHHALLDEKITFVLSWNSTNPAADLRLAITTPSGSTLHLDSPGVQSRVGPSWHVVKVTKLPVYSERDGDWTVRAVRPIDTYVNGFTSRSFANASQGVQLVQNEIATLCPQGCNRTLYYEDFCEGADTFEAMTSIYASVIFGQTNLGTITRPANASAFAEALDRGNFDLLVYSAQYNNSVQPYDGVLTSLLCGGGFKAIISEGRTVSSASSILRCAGAIKTGGYGNYTGNFTSILPSTSQLLNGPANLQAPSCVIAPSYSLQPAKQANSSIEATFDSGVPAVIAVGKTGIDEDYFITILARSTGYLKPFLHRNNTYTLEPLVPTFHIPSTHWPDCGYSRINATVDVTRPLVSLAKILSQSSSNSTQKYSNTTITTPGNTTTSDASPRSNLIAALPNGPPVIATETTTFPLYDDGTHGDTTADDHYFAIALPPSYTAIDGEYALHAHFTLCQTSPCGKETCVRREAQQTITIISSIDGAGTSVVVTDVSGGYGYGRRTKVVGIRPVDADGTPLGPGLGGYLVVTTEGGAVVEGPVVDWDWRGTYEVRVSYEETGYGSPAVTVGVYGRTGVRVALA</sequence>
<feature type="chain" id="PRO_5012476023" description="VWFA domain-containing protein" evidence="2">
    <location>
        <begin position="35"/>
        <end position="1017"/>
    </location>
</feature>
<dbReference type="Pfam" id="PF00092">
    <property type="entry name" value="VWA"/>
    <property type="match status" value="1"/>
</dbReference>
<dbReference type="STRING" id="1408157.A0A1J7JXF8"/>
<dbReference type="InParanoid" id="A0A1J7JXF8"/>
<dbReference type="SUPFAM" id="SSF53300">
    <property type="entry name" value="vWA-like"/>
    <property type="match status" value="1"/>
</dbReference>
<keyword evidence="5" id="KW-1185">Reference proteome</keyword>
<organism evidence="4 5">
    <name type="scientific">Coniochaeta ligniaria NRRL 30616</name>
    <dbReference type="NCBI Taxonomy" id="1408157"/>
    <lineage>
        <taxon>Eukaryota</taxon>
        <taxon>Fungi</taxon>
        <taxon>Dikarya</taxon>
        <taxon>Ascomycota</taxon>
        <taxon>Pezizomycotina</taxon>
        <taxon>Sordariomycetes</taxon>
        <taxon>Sordariomycetidae</taxon>
        <taxon>Coniochaetales</taxon>
        <taxon>Coniochaetaceae</taxon>
        <taxon>Coniochaeta</taxon>
    </lineage>
</organism>
<keyword evidence="2" id="KW-0732">Signal</keyword>
<dbReference type="OrthoDB" id="687730at2759"/>
<dbReference type="InterPro" id="IPR036465">
    <property type="entry name" value="vWFA_dom_sf"/>
</dbReference>
<feature type="signal peptide" evidence="2">
    <location>
        <begin position="1"/>
        <end position="34"/>
    </location>
</feature>
<evidence type="ECO:0000313" key="5">
    <source>
        <dbReference type="Proteomes" id="UP000182658"/>
    </source>
</evidence>
<proteinExistence type="predicted"/>
<dbReference type="PROSITE" id="PS50234">
    <property type="entry name" value="VWFA"/>
    <property type="match status" value="1"/>
</dbReference>
<dbReference type="PANTHER" id="PTHR10579:SF43">
    <property type="entry name" value="ZINC FINGER (C3HC4-TYPE RING FINGER) FAMILY PROTEIN"/>
    <property type="match status" value="1"/>
</dbReference>
<name>A0A1J7JXF8_9PEZI</name>
<dbReference type="AlphaFoldDB" id="A0A1J7JXF8"/>
<evidence type="ECO:0000256" key="1">
    <source>
        <dbReference type="SAM" id="MobiDB-lite"/>
    </source>
</evidence>
<dbReference type="GO" id="GO:0016491">
    <property type="term" value="F:oxidoreductase activity"/>
    <property type="evidence" value="ECO:0007669"/>
    <property type="project" value="InterPro"/>
</dbReference>
<dbReference type="InterPro" id="IPR002227">
    <property type="entry name" value="Tyrosinase_Cu-bd"/>
</dbReference>
<dbReference type="SUPFAM" id="SSF48056">
    <property type="entry name" value="Di-copper centre-containing domain"/>
    <property type="match status" value="1"/>
</dbReference>
<accession>A0A1J7JXF8</accession>
<dbReference type="InterPro" id="IPR002035">
    <property type="entry name" value="VWF_A"/>
</dbReference>
<dbReference type="InterPro" id="IPR051266">
    <property type="entry name" value="CLCR"/>
</dbReference>
<dbReference type="CDD" id="cd00198">
    <property type="entry name" value="vWFA"/>
    <property type="match status" value="1"/>
</dbReference>
<feature type="domain" description="VWFA" evidence="3">
    <location>
        <begin position="239"/>
        <end position="425"/>
    </location>
</feature>
<reference evidence="4 5" key="1">
    <citation type="submission" date="2016-10" db="EMBL/GenBank/DDBJ databases">
        <title>Draft genome sequence of Coniochaeta ligniaria NRRL30616, a lignocellulolytic fungus for bioabatement of inhibitors in plant biomass hydrolysates.</title>
        <authorList>
            <consortium name="DOE Joint Genome Institute"/>
            <person name="Jimenez D.J."/>
            <person name="Hector R.E."/>
            <person name="Riley R."/>
            <person name="Sun H."/>
            <person name="Grigoriev I.V."/>
            <person name="Van Elsas J.D."/>
            <person name="Nichols N.N."/>
        </authorList>
    </citation>
    <scope>NUCLEOTIDE SEQUENCE [LARGE SCALE GENOMIC DNA]</scope>
    <source>
        <strain evidence="4 5">NRRL 30616</strain>
    </source>
</reference>
<evidence type="ECO:0000259" key="3">
    <source>
        <dbReference type="PROSITE" id="PS50234"/>
    </source>
</evidence>
<evidence type="ECO:0000313" key="4">
    <source>
        <dbReference type="EMBL" id="OIW32482.1"/>
    </source>
</evidence>
<dbReference type="Proteomes" id="UP000182658">
    <property type="component" value="Unassembled WGS sequence"/>
</dbReference>
<dbReference type="PROSITE" id="PS00498">
    <property type="entry name" value="TYROSINASE_2"/>
    <property type="match status" value="1"/>
</dbReference>
<protein>
    <recommendedName>
        <fullName evidence="3">VWFA domain-containing protein</fullName>
    </recommendedName>
</protein>
<dbReference type="PROSITE" id="PS00210">
    <property type="entry name" value="HEMOCYANIN_2"/>
    <property type="match status" value="1"/>
</dbReference>
<evidence type="ECO:0000256" key="2">
    <source>
        <dbReference type="SAM" id="SignalP"/>
    </source>
</evidence>
<dbReference type="Gene3D" id="3.40.50.410">
    <property type="entry name" value="von Willebrand factor, type A domain"/>
    <property type="match status" value="1"/>
</dbReference>
<dbReference type="EMBL" id="KV875095">
    <property type="protein sequence ID" value="OIW32482.1"/>
    <property type="molecule type" value="Genomic_DNA"/>
</dbReference>
<dbReference type="PANTHER" id="PTHR10579">
    <property type="entry name" value="CALCIUM-ACTIVATED CHLORIDE CHANNEL REGULATOR"/>
    <property type="match status" value="1"/>
</dbReference>
<feature type="compositionally biased region" description="Low complexity" evidence="1">
    <location>
        <begin position="807"/>
        <end position="824"/>
    </location>
</feature>
<feature type="region of interest" description="Disordered" evidence="1">
    <location>
        <begin position="807"/>
        <end position="828"/>
    </location>
</feature>
<dbReference type="SMART" id="SM00327">
    <property type="entry name" value="VWA"/>
    <property type="match status" value="1"/>
</dbReference>